<protein>
    <submittedName>
        <fullName evidence="3">Alpha/beta hydrolase</fullName>
    </submittedName>
</protein>
<reference evidence="4" key="1">
    <citation type="journal article" date="2019" name="Int. J. Syst. Evol. Microbiol.">
        <title>The Global Catalogue of Microorganisms (GCM) 10K type strain sequencing project: providing services to taxonomists for standard genome sequencing and annotation.</title>
        <authorList>
            <consortium name="The Broad Institute Genomics Platform"/>
            <consortium name="The Broad Institute Genome Sequencing Center for Infectious Disease"/>
            <person name="Wu L."/>
            <person name="Ma J."/>
        </authorList>
    </citation>
    <scope>NUCLEOTIDE SEQUENCE [LARGE SCALE GENOMIC DNA]</scope>
    <source>
        <strain evidence="4">JCM 18126</strain>
    </source>
</reference>
<dbReference type="InterPro" id="IPR050300">
    <property type="entry name" value="GDXG_lipolytic_enzyme"/>
</dbReference>
<keyword evidence="1 3" id="KW-0378">Hydrolase</keyword>
<evidence type="ECO:0000259" key="2">
    <source>
        <dbReference type="Pfam" id="PF07859"/>
    </source>
</evidence>
<dbReference type="EMBL" id="BAABIL010000256">
    <property type="protein sequence ID" value="GAA4978418.1"/>
    <property type="molecule type" value="Genomic_DNA"/>
</dbReference>
<dbReference type="InterPro" id="IPR029058">
    <property type="entry name" value="AB_hydrolase_fold"/>
</dbReference>
<evidence type="ECO:0000256" key="1">
    <source>
        <dbReference type="ARBA" id="ARBA00022801"/>
    </source>
</evidence>
<dbReference type="PANTHER" id="PTHR48081:SF8">
    <property type="entry name" value="ALPHA_BETA HYDROLASE FOLD-3 DOMAIN-CONTAINING PROTEIN-RELATED"/>
    <property type="match status" value="1"/>
</dbReference>
<gene>
    <name evidence="3" type="ORF">GCM10023225_18810</name>
</gene>
<dbReference type="SUPFAM" id="SSF53474">
    <property type="entry name" value="alpha/beta-Hydrolases"/>
    <property type="match status" value="1"/>
</dbReference>
<dbReference type="PANTHER" id="PTHR48081">
    <property type="entry name" value="AB HYDROLASE SUPERFAMILY PROTEIN C4A8.06C"/>
    <property type="match status" value="1"/>
</dbReference>
<keyword evidence="4" id="KW-1185">Reference proteome</keyword>
<organism evidence="3 4">
    <name type="scientific">Kineococcus glutinatus</name>
    <dbReference type="NCBI Taxonomy" id="1070872"/>
    <lineage>
        <taxon>Bacteria</taxon>
        <taxon>Bacillati</taxon>
        <taxon>Actinomycetota</taxon>
        <taxon>Actinomycetes</taxon>
        <taxon>Kineosporiales</taxon>
        <taxon>Kineosporiaceae</taxon>
        <taxon>Kineococcus</taxon>
    </lineage>
</organism>
<evidence type="ECO:0000313" key="4">
    <source>
        <dbReference type="Proteomes" id="UP001501195"/>
    </source>
</evidence>
<name>A0ABP9HTP1_9ACTN</name>
<dbReference type="Gene3D" id="3.40.50.1820">
    <property type="entry name" value="alpha/beta hydrolase"/>
    <property type="match status" value="1"/>
</dbReference>
<sequence length="325" mass="34280">MPVHPAIASRFHLLEGITSFPEAFGDPALRRRLEEFESHDVVTPPPAVATRTAEVPGPHGPVPVRVYEPDEAGTARPCLVWMHGGAFRMGDLDMHEADWTARQVAARAGAVVVSVDYRLAVGGVTYPVPHDDVVAAVRWVRDGADALGVDPSRISVGGASAGGNLAAGAALRLRDDDGWLPANLVLVYAVAHAVLPPARDELDALMAEVPALLRFPPEERRGTTENYLGGPVGRADGYAMPASADLAGLCPVLLLNAEYDDLRTSGEAFAAQLARAGVDVRQVLARGLLHGFLNLPADLEPVDRALDLLAAVVAGQPERVVLPVG</sequence>
<dbReference type="Proteomes" id="UP001501195">
    <property type="component" value="Unassembled WGS sequence"/>
</dbReference>
<evidence type="ECO:0000313" key="3">
    <source>
        <dbReference type="EMBL" id="GAA4978418.1"/>
    </source>
</evidence>
<dbReference type="RefSeq" id="WP_345712231.1">
    <property type="nucleotide sequence ID" value="NZ_BAABIL010000256.1"/>
</dbReference>
<feature type="domain" description="Alpha/beta hydrolase fold-3" evidence="2">
    <location>
        <begin position="79"/>
        <end position="293"/>
    </location>
</feature>
<dbReference type="Pfam" id="PF07859">
    <property type="entry name" value="Abhydrolase_3"/>
    <property type="match status" value="1"/>
</dbReference>
<dbReference type="GO" id="GO:0016787">
    <property type="term" value="F:hydrolase activity"/>
    <property type="evidence" value="ECO:0007669"/>
    <property type="project" value="UniProtKB-KW"/>
</dbReference>
<proteinExistence type="predicted"/>
<comment type="caution">
    <text evidence="3">The sequence shown here is derived from an EMBL/GenBank/DDBJ whole genome shotgun (WGS) entry which is preliminary data.</text>
</comment>
<accession>A0ABP9HTP1</accession>
<dbReference type="InterPro" id="IPR013094">
    <property type="entry name" value="AB_hydrolase_3"/>
</dbReference>